<dbReference type="Proteomes" id="UP000026915">
    <property type="component" value="Chromosome 8"/>
</dbReference>
<dbReference type="AlphaFoldDB" id="A0A061FKN8"/>
<evidence type="ECO:0000313" key="2">
    <source>
        <dbReference type="Proteomes" id="UP000026915"/>
    </source>
</evidence>
<protein>
    <submittedName>
        <fullName evidence="1">Uncharacterized protein</fullName>
    </submittedName>
</protein>
<proteinExistence type="predicted"/>
<gene>
    <name evidence="1" type="ORF">TCM_036674</name>
</gene>
<dbReference type="InParanoid" id="A0A061FKN8"/>
<evidence type="ECO:0000313" key="1">
    <source>
        <dbReference type="EMBL" id="EOY17478.1"/>
    </source>
</evidence>
<dbReference type="EMBL" id="CM001886">
    <property type="protein sequence ID" value="EOY17478.1"/>
    <property type="molecule type" value="Genomic_DNA"/>
</dbReference>
<dbReference type="Gramene" id="EOY17478">
    <property type="protein sequence ID" value="EOY17478"/>
    <property type="gene ID" value="TCM_036674"/>
</dbReference>
<keyword evidence="2" id="KW-1185">Reference proteome</keyword>
<dbReference type="HOGENOM" id="CLU_2390449_0_0_1"/>
<organism evidence="1 2">
    <name type="scientific">Theobroma cacao</name>
    <name type="common">Cacao</name>
    <name type="synonym">Cocoa</name>
    <dbReference type="NCBI Taxonomy" id="3641"/>
    <lineage>
        <taxon>Eukaryota</taxon>
        <taxon>Viridiplantae</taxon>
        <taxon>Streptophyta</taxon>
        <taxon>Embryophyta</taxon>
        <taxon>Tracheophyta</taxon>
        <taxon>Spermatophyta</taxon>
        <taxon>Magnoliopsida</taxon>
        <taxon>eudicotyledons</taxon>
        <taxon>Gunneridae</taxon>
        <taxon>Pentapetalae</taxon>
        <taxon>rosids</taxon>
        <taxon>malvids</taxon>
        <taxon>Malvales</taxon>
        <taxon>Malvaceae</taxon>
        <taxon>Byttnerioideae</taxon>
        <taxon>Theobroma</taxon>
    </lineage>
</organism>
<sequence length="94" mass="10933">MERYEIFDYLVRFLCCTFLDTSPWALWKVFVDIDKLQKIVGDVKYKQIYEANHFADVLAKTGVDHLTMSMCVGDGFYYNDAKMGIIFGLIRLCA</sequence>
<accession>A0A061FKN8</accession>
<name>A0A061FKN8_THECC</name>
<reference evidence="1 2" key="1">
    <citation type="journal article" date="2013" name="Genome Biol.">
        <title>The genome sequence of the most widely cultivated cacao type and its use to identify candidate genes regulating pod color.</title>
        <authorList>
            <person name="Motamayor J.C."/>
            <person name="Mockaitis K."/>
            <person name="Schmutz J."/>
            <person name="Haiminen N."/>
            <person name="Iii D.L."/>
            <person name="Cornejo O."/>
            <person name="Findley S.D."/>
            <person name="Zheng P."/>
            <person name="Utro F."/>
            <person name="Royaert S."/>
            <person name="Saski C."/>
            <person name="Jenkins J."/>
            <person name="Podicheti R."/>
            <person name="Zhao M."/>
            <person name="Scheffler B.E."/>
            <person name="Stack J.C."/>
            <person name="Feltus F.A."/>
            <person name="Mustiga G.M."/>
            <person name="Amores F."/>
            <person name="Phillips W."/>
            <person name="Marelli J.P."/>
            <person name="May G.D."/>
            <person name="Shapiro H."/>
            <person name="Ma J."/>
            <person name="Bustamante C.D."/>
            <person name="Schnell R.J."/>
            <person name="Main D."/>
            <person name="Gilbert D."/>
            <person name="Parida L."/>
            <person name="Kuhn D.N."/>
        </authorList>
    </citation>
    <scope>NUCLEOTIDE SEQUENCE [LARGE SCALE GENOMIC DNA]</scope>
    <source>
        <strain evidence="2">cv. Matina 1-6</strain>
    </source>
</reference>